<feature type="domain" description="OmpA-like" evidence="4">
    <location>
        <begin position="104"/>
        <end position="188"/>
    </location>
</feature>
<proteinExistence type="predicted"/>
<feature type="compositionally biased region" description="Basic and acidic residues" evidence="2">
    <location>
        <begin position="256"/>
        <end position="265"/>
    </location>
</feature>
<dbReference type="SUPFAM" id="SSF103088">
    <property type="entry name" value="OmpA-like"/>
    <property type="match status" value="1"/>
</dbReference>
<evidence type="ECO:0000313" key="6">
    <source>
        <dbReference type="Proteomes" id="UP000700059"/>
    </source>
</evidence>
<evidence type="ECO:0000256" key="2">
    <source>
        <dbReference type="SAM" id="MobiDB-lite"/>
    </source>
</evidence>
<dbReference type="Pfam" id="PF00691">
    <property type="entry name" value="OmpA"/>
    <property type="match status" value="1"/>
</dbReference>
<feature type="transmembrane region" description="Helical" evidence="3">
    <location>
        <begin position="16"/>
        <end position="34"/>
    </location>
</feature>
<keyword evidence="6" id="KW-1185">Reference proteome</keyword>
<keyword evidence="3" id="KW-0472">Membrane</keyword>
<organism evidence="5 6">
    <name type="scientific">Helicobacter turcicus</name>
    <dbReference type="NCBI Taxonomy" id="2867412"/>
    <lineage>
        <taxon>Bacteria</taxon>
        <taxon>Pseudomonadati</taxon>
        <taxon>Campylobacterota</taxon>
        <taxon>Epsilonproteobacteria</taxon>
        <taxon>Campylobacterales</taxon>
        <taxon>Helicobacteraceae</taxon>
        <taxon>Helicobacter</taxon>
    </lineage>
</organism>
<evidence type="ECO:0000256" key="1">
    <source>
        <dbReference type="SAM" id="Coils"/>
    </source>
</evidence>
<gene>
    <name evidence="5" type="ORF">K4G57_00860</name>
</gene>
<accession>A0ABS7JKX9</accession>
<dbReference type="InterPro" id="IPR036737">
    <property type="entry name" value="OmpA-like_sf"/>
</dbReference>
<dbReference type="EMBL" id="JAIGYQ010000001">
    <property type="protein sequence ID" value="MBX7490030.1"/>
    <property type="molecule type" value="Genomic_DNA"/>
</dbReference>
<keyword evidence="3" id="KW-0812">Transmembrane</keyword>
<protein>
    <submittedName>
        <fullName evidence="5">OmpA family protein</fullName>
    </submittedName>
</protein>
<dbReference type="InterPro" id="IPR006665">
    <property type="entry name" value="OmpA-like"/>
</dbReference>
<dbReference type="RefSeq" id="WP_221531288.1">
    <property type="nucleotide sequence ID" value="NZ_JAIGYP010000001.1"/>
</dbReference>
<feature type="coiled-coil region" evidence="1">
    <location>
        <begin position="35"/>
        <end position="69"/>
    </location>
</feature>
<comment type="caution">
    <text evidence="5">The sequence shown here is derived from an EMBL/GenBank/DDBJ whole genome shotgun (WGS) entry which is preliminary data.</text>
</comment>
<evidence type="ECO:0000313" key="5">
    <source>
        <dbReference type="EMBL" id="MBX7490030.1"/>
    </source>
</evidence>
<evidence type="ECO:0000256" key="3">
    <source>
        <dbReference type="SAM" id="Phobius"/>
    </source>
</evidence>
<dbReference type="Gene3D" id="3.30.1330.60">
    <property type="entry name" value="OmpA-like domain"/>
    <property type="match status" value="1"/>
</dbReference>
<keyword evidence="3" id="KW-1133">Transmembrane helix</keyword>
<dbReference type="Proteomes" id="UP000700059">
    <property type="component" value="Unassembled WGS sequence"/>
</dbReference>
<evidence type="ECO:0000259" key="4">
    <source>
        <dbReference type="Pfam" id="PF00691"/>
    </source>
</evidence>
<keyword evidence="1" id="KW-0175">Coiled coil</keyword>
<name>A0ABS7JKX9_9HELI</name>
<feature type="region of interest" description="Disordered" evidence="2">
    <location>
        <begin position="246"/>
        <end position="265"/>
    </location>
</feature>
<sequence length="265" mass="30985">MANSYKGNEWISISDMMAGIMMIFLLIAVSYMVVMSKTEKQLALQNAELKELNKQMRDIAKTHENIQNALHKDLIAEFSKNLESWNAEIDTDNTVRFREPEILFDAGKREVKMRFQEILDDFFPRYIRILTQDKYKQDIEEIRIEGHTSTEWQNAKTLESRYLGNAELSQARALEVLKYCFSNTNINADKEWLVKVLRANGLSFAKPLETPELSRRVEFKAITKSNQKIMDILDVNKDREDIKENALENTTIEDSNTTKREDYVR</sequence>
<reference evidence="5 6" key="1">
    <citation type="submission" date="2021-08" db="EMBL/GenBank/DDBJ databases">
        <title>Helicobacter spp. isolated from feces of Anatolian Ground Squirrel (Spermophilus xanthoprymnus) in Turkey.</title>
        <authorList>
            <person name="Aydin F."/>
            <person name="Abay S."/>
            <person name="Kayman T."/>
            <person name="Karakaya E."/>
            <person name="Saticioglu I.B."/>
        </authorList>
    </citation>
    <scope>NUCLEOTIDE SEQUENCE [LARGE SCALE GENOMIC DNA]</scope>
    <source>
        <strain evidence="5 6">Faydin-H70</strain>
    </source>
</reference>